<sequence>MDFLRNIQASLLLGGVMFVYLIAEWVLFKMDDKSDNMPVTNKVSQFFAVFLFVFPSGLYYYLKCYPSTIELAHQMLELNSGFNIKKWDDVASRTNFIFHERNSWNTPFF</sequence>
<accession>A0A1Q3AAV4</accession>
<name>A0A1Q3AAV4_ZYGRO</name>
<dbReference type="Proteomes" id="UP000187013">
    <property type="component" value="Unassembled WGS sequence"/>
</dbReference>
<keyword evidence="1" id="KW-0812">Transmembrane</keyword>
<feature type="transmembrane region" description="Helical" evidence="1">
    <location>
        <begin position="43"/>
        <end position="62"/>
    </location>
</feature>
<feature type="transmembrane region" description="Helical" evidence="1">
    <location>
        <begin position="7"/>
        <end position="28"/>
    </location>
</feature>
<evidence type="ECO:0000313" key="2">
    <source>
        <dbReference type="EMBL" id="GAV52730.1"/>
    </source>
</evidence>
<reference evidence="2 3" key="1">
    <citation type="submission" date="2016-08" db="EMBL/GenBank/DDBJ databases">
        <title>Draft genome sequence of allopolyploid Zygosaccharomyces rouxii.</title>
        <authorList>
            <person name="Watanabe J."/>
            <person name="Uehara K."/>
            <person name="Mogi Y."/>
            <person name="Tsukioka Y."/>
        </authorList>
    </citation>
    <scope>NUCLEOTIDE SEQUENCE [LARGE SCALE GENOMIC DNA]</scope>
    <source>
        <strain evidence="2 3">NBRC 110957</strain>
    </source>
</reference>
<gene>
    <name evidence="2" type="ORF">ZYGR_0AI00120</name>
</gene>
<evidence type="ECO:0000313" key="3">
    <source>
        <dbReference type="Proteomes" id="UP000187013"/>
    </source>
</evidence>
<organism evidence="2 3">
    <name type="scientific">Zygosaccharomyces rouxii</name>
    <dbReference type="NCBI Taxonomy" id="4956"/>
    <lineage>
        <taxon>Eukaryota</taxon>
        <taxon>Fungi</taxon>
        <taxon>Dikarya</taxon>
        <taxon>Ascomycota</taxon>
        <taxon>Saccharomycotina</taxon>
        <taxon>Saccharomycetes</taxon>
        <taxon>Saccharomycetales</taxon>
        <taxon>Saccharomycetaceae</taxon>
        <taxon>Zygosaccharomyces</taxon>
    </lineage>
</organism>
<proteinExistence type="predicted"/>
<protein>
    <submittedName>
        <fullName evidence="2">Uncharacterized protein</fullName>
    </submittedName>
</protein>
<comment type="caution">
    <text evidence="2">The sequence shown here is derived from an EMBL/GenBank/DDBJ whole genome shotgun (WGS) entry which is preliminary data.</text>
</comment>
<keyword evidence="1" id="KW-1133">Transmembrane helix</keyword>
<dbReference type="AlphaFoldDB" id="A0A1Q3AAV4"/>
<keyword evidence="1" id="KW-0472">Membrane</keyword>
<dbReference type="EMBL" id="BDGX01000035">
    <property type="protein sequence ID" value="GAV52730.1"/>
    <property type="molecule type" value="Genomic_DNA"/>
</dbReference>
<feature type="non-terminal residue" evidence="2">
    <location>
        <position position="109"/>
    </location>
</feature>
<evidence type="ECO:0000256" key="1">
    <source>
        <dbReference type="SAM" id="Phobius"/>
    </source>
</evidence>